<feature type="transmembrane region" description="Helical" evidence="1">
    <location>
        <begin position="218"/>
        <end position="242"/>
    </location>
</feature>
<keyword evidence="1" id="KW-0472">Membrane</keyword>
<dbReference type="RefSeq" id="WP_379870017.1">
    <property type="nucleotide sequence ID" value="NZ_JBHTBH010000003.1"/>
</dbReference>
<proteinExistence type="predicted"/>
<evidence type="ECO:0000313" key="4">
    <source>
        <dbReference type="Proteomes" id="UP001596540"/>
    </source>
</evidence>
<dbReference type="EMBL" id="JBHTBH010000003">
    <property type="protein sequence ID" value="MFC7327621.1"/>
    <property type="molecule type" value="Genomic_DNA"/>
</dbReference>
<name>A0ABW2KED5_9ACTN</name>
<feature type="transmembrane region" description="Helical" evidence="1">
    <location>
        <begin position="16"/>
        <end position="40"/>
    </location>
</feature>
<feature type="transmembrane region" description="Helical" evidence="1">
    <location>
        <begin position="187"/>
        <end position="206"/>
    </location>
</feature>
<keyword evidence="1" id="KW-1133">Transmembrane helix</keyword>
<evidence type="ECO:0000256" key="1">
    <source>
        <dbReference type="SAM" id="Phobius"/>
    </source>
</evidence>
<keyword evidence="1" id="KW-0812">Transmembrane</keyword>
<dbReference type="Proteomes" id="UP001596540">
    <property type="component" value="Unassembled WGS sequence"/>
</dbReference>
<dbReference type="GO" id="GO:0016787">
    <property type="term" value="F:hydrolase activity"/>
    <property type="evidence" value="ECO:0007669"/>
    <property type="project" value="UniProtKB-KW"/>
</dbReference>
<dbReference type="EC" id="3.4.-.-" evidence="3"/>
<evidence type="ECO:0000259" key="2">
    <source>
        <dbReference type="Pfam" id="PF02517"/>
    </source>
</evidence>
<organism evidence="3 4">
    <name type="scientific">Marinactinospora rubrisoli</name>
    <dbReference type="NCBI Taxonomy" id="2715399"/>
    <lineage>
        <taxon>Bacteria</taxon>
        <taxon>Bacillati</taxon>
        <taxon>Actinomycetota</taxon>
        <taxon>Actinomycetes</taxon>
        <taxon>Streptosporangiales</taxon>
        <taxon>Nocardiopsidaceae</taxon>
        <taxon>Marinactinospora</taxon>
    </lineage>
</organism>
<dbReference type="InterPro" id="IPR003675">
    <property type="entry name" value="Rce1/LyrA-like_dom"/>
</dbReference>
<dbReference type="Pfam" id="PF02517">
    <property type="entry name" value="Rce1-like"/>
    <property type="match status" value="1"/>
</dbReference>
<protein>
    <submittedName>
        <fullName evidence="3">CPBP family intramembrane glutamic endopeptidase</fullName>
        <ecNumber evidence="3">3.4.-.-</ecNumber>
    </submittedName>
</protein>
<feature type="transmembrane region" description="Helical" evidence="1">
    <location>
        <begin position="95"/>
        <end position="115"/>
    </location>
</feature>
<gene>
    <name evidence="3" type="ORF">ACFQRF_07680</name>
</gene>
<sequence length="261" mass="27906">MPWSESIPQFSSTATLLAFVLVGYAAIGEPLLGWPAFAWLRRRRSSVRWALGAFYALTIAIQVTWVVIVAAILLLSPGLHPGDLGLRAPHALLPLLTGAGTAVAVLVAWWLAGGVRRRFGRSRARAPRQEEPAGRQRTAPGAHVMAVLAPRSRRERRLAVAVSVTAGVCEEVLYRGLFIAFGVSLGLPVWAAAVLSCLLFAVAHVYQGWWGLVGPGLLGVLFTLTYLGTGSLIVPILLHLAIDLGGLLFTGSGRRRRVAVA</sequence>
<comment type="caution">
    <text evidence="3">The sequence shown here is derived from an EMBL/GenBank/DDBJ whole genome shotgun (WGS) entry which is preliminary data.</text>
</comment>
<evidence type="ECO:0000313" key="3">
    <source>
        <dbReference type="EMBL" id="MFC7327621.1"/>
    </source>
</evidence>
<reference evidence="4" key="1">
    <citation type="journal article" date="2019" name="Int. J. Syst. Evol. Microbiol.">
        <title>The Global Catalogue of Microorganisms (GCM) 10K type strain sequencing project: providing services to taxonomists for standard genome sequencing and annotation.</title>
        <authorList>
            <consortium name="The Broad Institute Genomics Platform"/>
            <consortium name="The Broad Institute Genome Sequencing Center for Infectious Disease"/>
            <person name="Wu L."/>
            <person name="Ma J."/>
        </authorList>
    </citation>
    <scope>NUCLEOTIDE SEQUENCE [LARGE SCALE GENOMIC DNA]</scope>
    <source>
        <strain evidence="4">CGMCC 4.7382</strain>
    </source>
</reference>
<accession>A0ABW2KED5</accession>
<keyword evidence="3" id="KW-0378">Hydrolase</keyword>
<feature type="domain" description="CAAX prenyl protease 2/Lysostaphin resistance protein A-like" evidence="2">
    <location>
        <begin position="159"/>
        <end position="244"/>
    </location>
</feature>
<keyword evidence="4" id="KW-1185">Reference proteome</keyword>
<feature type="transmembrane region" description="Helical" evidence="1">
    <location>
        <begin position="52"/>
        <end position="75"/>
    </location>
</feature>